<organism evidence="1">
    <name type="scientific">Mus musculus</name>
    <name type="common">Mouse</name>
    <dbReference type="NCBI Taxonomy" id="10090"/>
    <lineage>
        <taxon>Eukaryota</taxon>
        <taxon>Metazoa</taxon>
        <taxon>Chordata</taxon>
        <taxon>Craniata</taxon>
        <taxon>Vertebrata</taxon>
        <taxon>Euteleostomi</taxon>
        <taxon>Mammalia</taxon>
        <taxon>Eutheria</taxon>
        <taxon>Euarchontoglires</taxon>
        <taxon>Glires</taxon>
        <taxon>Rodentia</taxon>
        <taxon>Myomorpha</taxon>
        <taxon>Muroidea</taxon>
        <taxon>Muridae</taxon>
        <taxon>Murinae</taxon>
        <taxon>Mus</taxon>
        <taxon>Mus</taxon>
    </lineage>
</organism>
<reference evidence="1" key="3">
    <citation type="journal article" date="2000" name="Genome Res.">
        <title>RIKEN integrated sequence analysis (RISA) system--384-format sequencing pipeline with 384 multicapillary sequencer.</title>
        <authorList>
            <person name="Shibata K."/>
            <person name="Itoh M."/>
            <person name="Aizawa K."/>
            <person name="Nagaoka S."/>
            <person name="Sasaki N."/>
            <person name="Carninci P."/>
            <person name="Konno H."/>
            <person name="Akiyama J."/>
            <person name="Nishi K."/>
            <person name="Kitsunai T."/>
            <person name="Tashiro H."/>
            <person name="Itoh M."/>
            <person name="Sumi N."/>
            <person name="Ishii Y."/>
            <person name="Nakamura S."/>
            <person name="Hazama M."/>
            <person name="Nishine T."/>
            <person name="Harada A."/>
            <person name="Yamamoto R."/>
            <person name="Matsumoto H."/>
            <person name="Sakaguchi S."/>
            <person name="Ikegami T."/>
            <person name="Kashiwagi K."/>
            <person name="Fujiwake S."/>
            <person name="Inoue K."/>
            <person name="Togawa Y."/>
            <person name="Izawa M."/>
            <person name="Ohara E."/>
            <person name="Watahiki M."/>
            <person name="Yoneda Y."/>
            <person name="Ishikawa T."/>
            <person name="Ozawa K."/>
            <person name="Tanaka T."/>
            <person name="Matsuura S."/>
            <person name="Kawai J."/>
            <person name="Okazaki Y."/>
            <person name="Muramatsu M."/>
            <person name="Inoue Y."/>
            <person name="Kira A."/>
            <person name="Hayashizaki Y."/>
        </authorList>
    </citation>
    <scope>NUCLEOTIDE SEQUENCE</scope>
    <source>
        <strain evidence="1">C57BL/6J</strain>
        <tissue evidence="1">Kidney</tissue>
    </source>
</reference>
<reference evidence="1" key="1">
    <citation type="journal article" date="1999" name="Methods Enzymol.">
        <title>High-efficiency full-length cDNA cloning.</title>
        <authorList>
            <person name="Carninci P."/>
            <person name="Hayashizaki Y."/>
        </authorList>
    </citation>
    <scope>NUCLEOTIDE SEQUENCE</scope>
    <source>
        <strain evidence="1">C57BL/6J</strain>
        <tissue evidence="1">Kidney</tissue>
    </source>
</reference>
<protein>
    <submittedName>
        <fullName evidence="1">Uncharacterized protein</fullName>
    </submittedName>
</protein>
<gene>
    <name evidence="2" type="primary">Gm20236</name>
</gene>
<dbReference type="AlphaFoldDB" id="Q3UP17"/>
<dbReference type="AGR" id="MGI:5012421"/>
<reference evidence="1" key="8">
    <citation type="journal article" date="2005" name="Science">
        <title>Antisense Transcription in the Mammalian Transcriptome.</title>
        <authorList>
            <consortium name="RIKEN Genome Exploration Research Group and Genome Science Group (Genome Network Project Core Group) and the FANTOM Consortium"/>
        </authorList>
    </citation>
    <scope>NUCLEOTIDE SEQUENCE</scope>
    <source>
        <strain evidence="1">C57BL/6J</strain>
        <tissue evidence="1">Kidney</tissue>
    </source>
</reference>
<reference evidence="1" key="4">
    <citation type="journal article" date="2001" name="Nature">
        <title>Functional annotation of a full-length mouse cDNA collection.</title>
        <authorList>
            <consortium name="The RIKEN Genome Exploration Research Group Phase II Team and the FANTOM Consortium"/>
        </authorList>
    </citation>
    <scope>NUCLEOTIDE SEQUENCE</scope>
    <source>
        <strain evidence="1">C57BL/6J</strain>
        <tissue evidence="1">Kidney</tissue>
    </source>
</reference>
<reference evidence="1" key="7">
    <citation type="journal article" date="2005" name="Science">
        <title>The Transcriptional Landscape of the Mammalian Genome.</title>
        <authorList>
            <consortium name="The FANTOM Consortium"/>
            <consortium name="Riken Genome Exploration Research Group and Genome Science Group (Genome Network Project Core Group)"/>
        </authorList>
    </citation>
    <scope>NUCLEOTIDE SEQUENCE</scope>
    <source>
        <strain evidence="1">C57BL/6J</strain>
        <tissue evidence="1">Kidney</tissue>
    </source>
</reference>
<sequence>MADTAYLTLAPQEALMGVFGGWPKWGYRLSMDIQPGLPLGTALVRQVPGHPSPPALELFHLTGREYWQLPESRSQFLMLYRTKCGAAGSATSRGHEVPNYSVPWSKVIVLSLSLPAFPRPSLRSPFGQVSYRWTDTESKKSSTKFFHSFMTPRCTLITRSAVCIPLQSWNLTLTHSLAQE</sequence>
<proteinExistence type="evidence at transcript level"/>
<reference evidence="1" key="6">
    <citation type="submission" date="2004-03" db="EMBL/GenBank/DDBJ databases">
        <authorList>
            <person name="Arakawa T."/>
            <person name="Carninci P."/>
            <person name="Fukuda S."/>
            <person name="Hashizume W."/>
            <person name="Hayashida K."/>
            <person name="Hori F."/>
            <person name="Iida J."/>
            <person name="Imamura K."/>
            <person name="Imotani K."/>
            <person name="Itoh M."/>
            <person name="Kanagawa S."/>
            <person name="Kawai J."/>
            <person name="Kojima M."/>
            <person name="Konno H."/>
            <person name="Murata M."/>
            <person name="Nakamura M."/>
            <person name="Ninomiya N."/>
            <person name="Nishiyori H."/>
            <person name="Nomura K."/>
            <person name="Ohno M."/>
            <person name="Sakazume N."/>
            <person name="Sano H."/>
            <person name="Sasaki D."/>
            <person name="Shibata K."/>
            <person name="Shiraki T."/>
            <person name="Tagami M."/>
            <person name="Tagami Y."/>
            <person name="Waki K."/>
            <person name="Watahiki A."/>
            <person name="Muramatsu M."/>
            <person name="Hayashizaki Y."/>
        </authorList>
    </citation>
    <scope>NUCLEOTIDE SEQUENCE</scope>
    <source>
        <strain evidence="1">C57BL/6J</strain>
        <tissue evidence="1">Kidney</tissue>
    </source>
</reference>
<reference evidence="1" key="2">
    <citation type="journal article" date="2000" name="Genome Res.">
        <title>Normalization and subtraction of cap-trapper-selected cDNAs to prepare full-length cDNA libraries for rapid discovery of new genes.</title>
        <authorList>
            <person name="Carninci P."/>
            <person name="Shibata Y."/>
            <person name="Hayatsu N."/>
            <person name="Sugahara Y."/>
            <person name="Shibata K."/>
            <person name="Itoh M."/>
            <person name="Konno H."/>
            <person name="Okazaki Y."/>
            <person name="Muramatsu M."/>
            <person name="Hayashizaki Y."/>
        </authorList>
    </citation>
    <scope>NUCLEOTIDE SEQUENCE</scope>
    <source>
        <strain evidence="1">C57BL/6J</strain>
        <tissue evidence="1">Kidney</tissue>
    </source>
</reference>
<reference evidence="1" key="5">
    <citation type="journal article" date="2002" name="Nature">
        <title>Analysis of the mouse transcriptome based on functional annotation of 60,770 full-length cDNAs.</title>
        <authorList>
            <consortium name="The FANTOM Consortium and the RIKEN Genome Exploration Research Group Phase I and II Team"/>
        </authorList>
    </citation>
    <scope>NUCLEOTIDE SEQUENCE</scope>
    <source>
        <strain evidence="1">C57BL/6J</strain>
        <tissue evidence="1">Kidney</tissue>
    </source>
</reference>
<evidence type="ECO:0000313" key="1">
    <source>
        <dbReference type="EMBL" id="BAE25580.1"/>
    </source>
</evidence>
<name>Q3UP17_MOUSE</name>
<accession>Q3UP17</accession>
<dbReference type="EMBL" id="AK143881">
    <property type="protein sequence ID" value="BAE25580.1"/>
    <property type="molecule type" value="mRNA"/>
</dbReference>
<evidence type="ECO:0000313" key="2">
    <source>
        <dbReference type="MGI" id="MGI:5012421"/>
    </source>
</evidence>
<dbReference type="MGI" id="MGI:5012421">
    <property type="gene designation" value="Gm20236"/>
</dbReference>